<dbReference type="Gene3D" id="2.40.40.20">
    <property type="match status" value="1"/>
</dbReference>
<reference evidence="11 12" key="1">
    <citation type="submission" date="2018-01" db="EMBL/GenBank/DDBJ databases">
        <title>The draft genome of an aniline degradation strain ANB-1.</title>
        <authorList>
            <person name="Zhang L."/>
            <person name="Jiang J."/>
        </authorList>
    </citation>
    <scope>NUCLEOTIDE SEQUENCE [LARGE SCALE GENOMIC DNA]</scope>
    <source>
        <strain evidence="11 12">ANB-1</strain>
    </source>
</reference>
<dbReference type="SMART" id="SM00926">
    <property type="entry name" value="Molybdop_Fe4S4"/>
    <property type="match status" value="1"/>
</dbReference>
<evidence type="ECO:0000256" key="2">
    <source>
        <dbReference type="ARBA" id="ARBA00022505"/>
    </source>
</evidence>
<feature type="transmembrane region" description="Helical" evidence="9">
    <location>
        <begin position="25"/>
        <end position="44"/>
    </location>
</feature>
<keyword evidence="5" id="KW-0560">Oxidoreductase</keyword>
<dbReference type="GO" id="GO:0043546">
    <property type="term" value="F:molybdopterin cofactor binding"/>
    <property type="evidence" value="ECO:0007669"/>
    <property type="project" value="InterPro"/>
</dbReference>
<dbReference type="PROSITE" id="PS51669">
    <property type="entry name" value="4FE4S_MOW_BIS_MGD"/>
    <property type="match status" value="1"/>
</dbReference>
<keyword evidence="4" id="KW-0732">Signal</keyword>
<evidence type="ECO:0000256" key="9">
    <source>
        <dbReference type="SAM" id="Phobius"/>
    </source>
</evidence>
<dbReference type="GO" id="GO:0046872">
    <property type="term" value="F:metal ion binding"/>
    <property type="evidence" value="ECO:0007669"/>
    <property type="project" value="UniProtKB-KW"/>
</dbReference>
<evidence type="ECO:0000256" key="1">
    <source>
        <dbReference type="ARBA" id="ARBA00022485"/>
    </source>
</evidence>
<keyword evidence="2" id="KW-0500">Molybdenum</keyword>
<evidence type="ECO:0000256" key="8">
    <source>
        <dbReference type="SAM" id="MobiDB-lite"/>
    </source>
</evidence>
<feature type="region of interest" description="Disordered" evidence="8">
    <location>
        <begin position="1"/>
        <end position="21"/>
    </location>
</feature>
<dbReference type="InterPro" id="IPR041929">
    <property type="entry name" value="Tetrathionate-R_A_N"/>
</dbReference>
<dbReference type="AlphaFoldDB" id="A0A2N8KQ50"/>
<organism evidence="11 12">
    <name type="scientific">Achromobacter pulmonis</name>
    <dbReference type="NCBI Taxonomy" id="1389932"/>
    <lineage>
        <taxon>Bacteria</taxon>
        <taxon>Pseudomonadati</taxon>
        <taxon>Pseudomonadota</taxon>
        <taxon>Betaproteobacteria</taxon>
        <taxon>Burkholderiales</taxon>
        <taxon>Alcaligenaceae</taxon>
        <taxon>Achromobacter</taxon>
    </lineage>
</organism>
<proteinExistence type="predicted"/>
<comment type="caution">
    <text evidence="11">The sequence shown here is derived from an EMBL/GenBank/DDBJ whole genome shotgun (WGS) entry which is preliminary data.</text>
</comment>
<dbReference type="Proteomes" id="UP000235994">
    <property type="component" value="Unassembled WGS sequence"/>
</dbReference>
<evidence type="ECO:0000313" key="12">
    <source>
        <dbReference type="Proteomes" id="UP000235994"/>
    </source>
</evidence>
<evidence type="ECO:0000259" key="10">
    <source>
        <dbReference type="PROSITE" id="PS51669"/>
    </source>
</evidence>
<dbReference type="InterPro" id="IPR009010">
    <property type="entry name" value="Asp_de-COase-like_dom_sf"/>
</dbReference>
<dbReference type="GO" id="GO:0051539">
    <property type="term" value="F:4 iron, 4 sulfur cluster binding"/>
    <property type="evidence" value="ECO:0007669"/>
    <property type="project" value="UniProtKB-KW"/>
</dbReference>
<dbReference type="Gene3D" id="3.40.50.740">
    <property type="match status" value="1"/>
</dbReference>
<keyword evidence="6" id="KW-0408">Iron</keyword>
<dbReference type="Gene3D" id="3.30.200.210">
    <property type="match status" value="1"/>
</dbReference>
<keyword evidence="9" id="KW-0812">Transmembrane</keyword>
<evidence type="ECO:0000313" key="11">
    <source>
        <dbReference type="EMBL" id="PND35584.1"/>
    </source>
</evidence>
<dbReference type="CDD" id="cd02780">
    <property type="entry name" value="MopB_CT_Tetrathionate_Arsenate-R"/>
    <property type="match status" value="1"/>
</dbReference>
<name>A0A2N8KQ50_9BURK</name>
<evidence type="ECO:0000256" key="4">
    <source>
        <dbReference type="ARBA" id="ARBA00022729"/>
    </source>
</evidence>
<feature type="domain" description="4Fe-4S Mo/W bis-MGD-type" evidence="10">
    <location>
        <begin position="91"/>
        <end position="175"/>
    </location>
</feature>
<dbReference type="GO" id="GO:0016491">
    <property type="term" value="F:oxidoreductase activity"/>
    <property type="evidence" value="ECO:0007669"/>
    <property type="project" value="UniProtKB-KW"/>
</dbReference>
<keyword evidence="1" id="KW-0004">4Fe-4S</keyword>
<gene>
    <name evidence="11" type="ORF">C1I89_04260</name>
</gene>
<dbReference type="SUPFAM" id="SSF50692">
    <property type="entry name" value="ADC-like"/>
    <property type="match status" value="1"/>
</dbReference>
<dbReference type="InterPro" id="IPR037946">
    <property type="entry name" value="MopB_CT_Tetrathionate"/>
</dbReference>
<dbReference type="PANTHER" id="PTHR43742:SF9">
    <property type="entry name" value="TETRATHIONATE REDUCTASE SUBUNIT A"/>
    <property type="match status" value="1"/>
</dbReference>
<keyword evidence="9" id="KW-0472">Membrane</keyword>
<dbReference type="RefSeq" id="WP_102771515.1">
    <property type="nucleotide sequence ID" value="NZ_POQS01000001.1"/>
</dbReference>
<dbReference type="EMBL" id="POQS01000001">
    <property type="protein sequence ID" value="PND35584.1"/>
    <property type="molecule type" value="Genomic_DNA"/>
</dbReference>
<dbReference type="Pfam" id="PF01568">
    <property type="entry name" value="Molydop_binding"/>
    <property type="match status" value="1"/>
</dbReference>
<dbReference type="InterPro" id="IPR006657">
    <property type="entry name" value="MoPterin_dinucl-bd_dom"/>
</dbReference>
<dbReference type="CDD" id="cd02758">
    <property type="entry name" value="MopB_Tetrathionate-Ra"/>
    <property type="match status" value="1"/>
</dbReference>
<protein>
    <submittedName>
        <fullName evidence="11">Tetrathionate reductase subunit TtrA</fullName>
    </submittedName>
</protein>
<dbReference type="Gene3D" id="3.40.228.10">
    <property type="entry name" value="Dimethylsulfoxide Reductase, domain 2"/>
    <property type="match status" value="1"/>
</dbReference>
<keyword evidence="3" id="KW-0479">Metal-binding</keyword>
<accession>A0A2N8KQ50</accession>
<keyword evidence="12" id="KW-1185">Reference proteome</keyword>
<evidence type="ECO:0000256" key="7">
    <source>
        <dbReference type="ARBA" id="ARBA00023014"/>
    </source>
</evidence>
<dbReference type="InterPro" id="IPR050612">
    <property type="entry name" value="Prok_Mopterin_Oxidored"/>
</dbReference>
<dbReference type="SUPFAM" id="SSF53706">
    <property type="entry name" value="Formate dehydrogenase/DMSO reductase, domains 1-3"/>
    <property type="match status" value="1"/>
</dbReference>
<dbReference type="PANTHER" id="PTHR43742">
    <property type="entry name" value="TRIMETHYLAMINE-N-OXIDE REDUCTASE"/>
    <property type="match status" value="1"/>
</dbReference>
<keyword evidence="9" id="KW-1133">Transmembrane helix</keyword>
<keyword evidence="7" id="KW-0411">Iron-sulfur</keyword>
<sequence length="1062" mass="113891">MDKQHKDDKPGAAPEQPRDEARRKLMVRGGLVAGGMAAFAAGYGETVARAVKGLAQGTAGAPTAHAVRGNSLTPEFRIDPLTGALSAQPGQTVSPSSCLGCWTQCGVRLRVDTEQNRILRVAGNPYHPLATTQPAAMETPVRDVYAQLGGDNGLEGRATSCARGSSMLEQLESPYRVLQPLKRVGPRGAGKWQTISFEQLVQEVCEGGDLFGEGHVDGLRAIYDRETPLDPQNPEYGAKVNQLLFTDAGNEGRTPLIQRFAAQSFGTVNVSNHGSYCGQSFRVGAGAALGDLKGMPHGKPDWDHARFGLFIGTSPAQAGNPFQRQARQLAEARVRPEESGFSYVVVSPMLPASSSLSAGTGNEWLPVNPAGDLALVMGMIRWMLEHERFDARMLSQPGPAAMQAAGEAAWTNATHLVVAEAGHPRQGSFLRGADLGWPRPADADEKWEDVYVVRLEDGTLAPHTSAVPAALFVDQAVAAPGMQGAPQSLRVRSSLSLLREEARRKTLDEYAELSGVPAAKIASLAERFTSHGKQAVADAHGGTMSGAGFYTAYAIAMLNTLVGNLNVEGGLLLDGGPFPPYGPGPRYNIAGFANRAAPKGVPLSRNRFPYEKSSEFKRKQAAGQPVYPAEAPWYPATGGLSSEMLASALAGYPYRAKVWFNHMGNPVYGVAGFRNVVADKLKDPRLLPLSVSINPFINETNALADYIVPDTVTYESWGVSAPWADVVAKASTVRWPAVQPRVARTAGGEPVCLETFLIACAKRLDMPGFGAGAISDKEGGKYALDTPEDFFLRGMANIAFAAGRPVPEASDEDMALTGVDRYKDLLQQKLKPGEWRQVAMLMSRGGRFDKMEDAWVGEGAARRLRAAYAKPLTVWSEELAGFHHSLTGERYSGCPTWYPTRLADGRDMRAEYGRQEWPFLLSSFKSNLMSSMSIGVSRLRQVHPHNPVSINRQDGERLGLRNGDPVRIVTPGGAVTGLALLRDGIQPGAVGIEHGYGHTELGVRAHIVDGKPMPHDPALSAGVNLNDLGFGDATRGAHANVWIDWVSGAAVRQGLPARIERA</sequence>
<evidence type="ECO:0000256" key="6">
    <source>
        <dbReference type="ARBA" id="ARBA00023004"/>
    </source>
</evidence>
<dbReference type="InterPro" id="IPR006963">
    <property type="entry name" value="Mopterin_OxRdtase_4Fe-4S_dom"/>
</dbReference>
<evidence type="ECO:0000256" key="3">
    <source>
        <dbReference type="ARBA" id="ARBA00022723"/>
    </source>
</evidence>
<evidence type="ECO:0000256" key="5">
    <source>
        <dbReference type="ARBA" id="ARBA00023002"/>
    </source>
</evidence>